<feature type="region of interest" description="Disordered" evidence="1">
    <location>
        <begin position="106"/>
        <end position="137"/>
    </location>
</feature>
<reference evidence="2 3" key="1">
    <citation type="submission" date="2015-06" db="EMBL/GenBank/DDBJ databases">
        <title>Expansion of signal transduction pathways in fungi by whole-genome duplication.</title>
        <authorList>
            <consortium name="DOE Joint Genome Institute"/>
            <person name="Corrochano L.M."/>
            <person name="Kuo A."/>
            <person name="Marcet-Houben M."/>
            <person name="Polaino S."/>
            <person name="Salamov A."/>
            <person name="Villalobos J.M."/>
            <person name="Alvarez M.I."/>
            <person name="Avalos J."/>
            <person name="Benito E.P."/>
            <person name="Benoit I."/>
            <person name="Burger G."/>
            <person name="Camino L.P."/>
            <person name="Canovas D."/>
            <person name="Cerda-Olmedo E."/>
            <person name="Cheng J.-F."/>
            <person name="Dominguez A."/>
            <person name="Elias M."/>
            <person name="Eslava A.P."/>
            <person name="Glaser F."/>
            <person name="Grimwood J."/>
            <person name="Gutierrez G."/>
            <person name="Heitman J."/>
            <person name="Henrissat B."/>
            <person name="Iturriaga E.A."/>
            <person name="Lang B.F."/>
            <person name="Lavin J.L."/>
            <person name="Lee S."/>
            <person name="Li W."/>
            <person name="Lindquist E."/>
            <person name="Lopez-Garcia S."/>
            <person name="Luque E.M."/>
            <person name="Marcos A.T."/>
            <person name="Martin J."/>
            <person name="Mccluskey K."/>
            <person name="Medina H.R."/>
            <person name="Miralles-Duran A."/>
            <person name="Miyazaki A."/>
            <person name="Munoz-Torres E."/>
            <person name="Oguiza J.A."/>
            <person name="Ohm R."/>
            <person name="Olmedo M."/>
            <person name="Orejas M."/>
            <person name="Ortiz-Castellanos L."/>
            <person name="Pisabarro A.G."/>
            <person name="Rodriguez-Romero J."/>
            <person name="Ruiz-Herrera J."/>
            <person name="Ruiz-Vazquez R."/>
            <person name="Sanz C."/>
            <person name="Schackwitz W."/>
            <person name="Schmutz J."/>
            <person name="Shahriari M."/>
            <person name="Shelest E."/>
            <person name="Silva-Franco F."/>
            <person name="Soanes D."/>
            <person name="Syed K."/>
            <person name="Tagua V.G."/>
            <person name="Talbot N.J."/>
            <person name="Thon M."/>
            <person name="De Vries R.P."/>
            <person name="Wiebenga A."/>
            <person name="Yadav J.S."/>
            <person name="Braun E.L."/>
            <person name="Baker S."/>
            <person name="Garre V."/>
            <person name="Horwitz B."/>
            <person name="Torres-Martinez S."/>
            <person name="Idnurm A."/>
            <person name="Herrera-Estrella A."/>
            <person name="Gabaldon T."/>
            <person name="Grigoriev I.V."/>
        </authorList>
    </citation>
    <scope>NUCLEOTIDE SEQUENCE [LARGE SCALE GENOMIC DNA]</scope>
    <source>
        <strain evidence="2 3">CBS 277.49</strain>
    </source>
</reference>
<dbReference type="Proteomes" id="UP000077051">
    <property type="component" value="Unassembled WGS sequence"/>
</dbReference>
<name>A0A168HFH8_MUCCL</name>
<dbReference type="VEuPathDB" id="FungiDB:MUCCIDRAFT_167170"/>
<organism evidence="2 3">
    <name type="scientific">Mucor lusitanicus CBS 277.49</name>
    <dbReference type="NCBI Taxonomy" id="747725"/>
    <lineage>
        <taxon>Eukaryota</taxon>
        <taxon>Fungi</taxon>
        <taxon>Fungi incertae sedis</taxon>
        <taxon>Mucoromycota</taxon>
        <taxon>Mucoromycotina</taxon>
        <taxon>Mucoromycetes</taxon>
        <taxon>Mucorales</taxon>
        <taxon>Mucorineae</taxon>
        <taxon>Mucoraceae</taxon>
        <taxon>Mucor</taxon>
    </lineage>
</organism>
<evidence type="ECO:0000256" key="1">
    <source>
        <dbReference type="SAM" id="MobiDB-lite"/>
    </source>
</evidence>
<protein>
    <submittedName>
        <fullName evidence="2">Uncharacterized protein</fullName>
    </submittedName>
</protein>
<feature type="compositionally biased region" description="Low complexity" evidence="1">
    <location>
        <begin position="106"/>
        <end position="125"/>
    </location>
</feature>
<dbReference type="OrthoDB" id="2269854at2759"/>
<gene>
    <name evidence="2" type="ORF">MUCCIDRAFT_167170</name>
</gene>
<evidence type="ECO:0000313" key="2">
    <source>
        <dbReference type="EMBL" id="OAC98731.1"/>
    </source>
</evidence>
<accession>A0A168HFH8</accession>
<dbReference type="AlphaFoldDB" id="A0A168HFH8"/>
<evidence type="ECO:0000313" key="3">
    <source>
        <dbReference type="Proteomes" id="UP000077051"/>
    </source>
</evidence>
<keyword evidence="3" id="KW-1185">Reference proteome</keyword>
<dbReference type="EMBL" id="AMYB01000009">
    <property type="protein sequence ID" value="OAC98731.1"/>
    <property type="molecule type" value="Genomic_DNA"/>
</dbReference>
<comment type="caution">
    <text evidence="2">The sequence shown here is derived from an EMBL/GenBank/DDBJ whole genome shotgun (WGS) entry which is preliminary data.</text>
</comment>
<sequence>MSTMDAKKALVANAAKLLDATKPELLWSLSIDELHDDIVTSYQGGDYADYKREWNTAVIDYFQETGVDLILNKARKPNWESISTALINRLEKIAFPKVSAAFDSSTSTASRRRSSGSSTVTTDTANSEADTEESQCKIPKLSTADKANVAMLYDRLDRNKMWKLSTGTIVEDKMREVALSMEYEHPTHSLILDISDKCWEKIFEKDEKNEIRSYRCTDLPVMSPEVESYLKELQGLSGVDLKKKVDSGDFPTESDSSWLQKSYQDAFRLVRSGFFPLQGQTETDLVKRVWSCVDTCFDFSVINSLSGEKCSKASADSANKERCLSKFGRQSSGRKMDYIFLTGPTETELGCGECALVEGVKSTKELTDANFKMPKVMKDMANRILFTRSGMAHDLCLVGFYMGANVMKMFTLDFPSGYVGRLNGIGPAYFPVNYENINSLEHVLRLILTGKMIMESQQVKTDNCQLTKPDTLERQFDEIAPTFVPVVPVKKKKRRKPTSHESNPNFSLPVVVIHKPRHLWTHGYEDDLKVDESQVIELIRLVLTDYYANCNKPAALISRLELS</sequence>
<proteinExistence type="predicted"/>